<dbReference type="Gene3D" id="1.20.1250.20">
    <property type="entry name" value="MFS general substrate transporter like domains"/>
    <property type="match status" value="1"/>
</dbReference>
<dbReference type="OrthoDB" id="440553at2759"/>
<feature type="transmembrane region" description="Helical" evidence="1">
    <location>
        <begin position="51"/>
        <end position="77"/>
    </location>
</feature>
<reference evidence="3" key="1">
    <citation type="journal article" date="2015" name="Nat. Genet.">
        <title>The genome and transcriptome of the zoonotic hookworm Ancylostoma ceylanicum identify infection-specific gene families.</title>
        <authorList>
            <person name="Schwarz E.M."/>
            <person name="Hu Y."/>
            <person name="Antoshechkin I."/>
            <person name="Miller M.M."/>
            <person name="Sternberg P.W."/>
            <person name="Aroian R.V."/>
        </authorList>
    </citation>
    <scope>NUCLEOTIDE SEQUENCE</scope>
    <source>
        <strain evidence="3">HY135</strain>
    </source>
</reference>
<evidence type="ECO:0000313" key="3">
    <source>
        <dbReference type="Proteomes" id="UP000024635"/>
    </source>
</evidence>
<feature type="transmembrane region" description="Helical" evidence="1">
    <location>
        <begin position="21"/>
        <end position="45"/>
    </location>
</feature>
<gene>
    <name evidence="2" type="primary">Acey_s0481.g2266</name>
    <name evidence="2" type="ORF">Y032_0481g2266</name>
</gene>
<protein>
    <recommendedName>
        <fullName evidence="4">Major facilitator superfamily (MFS) profile domain-containing protein</fullName>
    </recommendedName>
</protein>
<feature type="transmembrane region" description="Helical" evidence="1">
    <location>
        <begin position="113"/>
        <end position="136"/>
    </location>
</feature>
<proteinExistence type="predicted"/>
<dbReference type="Proteomes" id="UP000024635">
    <property type="component" value="Unassembled WGS sequence"/>
</dbReference>
<keyword evidence="3" id="KW-1185">Reference proteome</keyword>
<accession>A0A016WW08</accession>
<keyword evidence="1" id="KW-0472">Membrane</keyword>
<keyword evidence="1" id="KW-0812">Transmembrane</keyword>
<evidence type="ECO:0000313" key="2">
    <source>
        <dbReference type="EMBL" id="EYC43786.1"/>
    </source>
</evidence>
<dbReference type="EMBL" id="JARK01000081">
    <property type="protein sequence ID" value="EYC43786.1"/>
    <property type="molecule type" value="Genomic_DNA"/>
</dbReference>
<comment type="caution">
    <text evidence="2">The sequence shown here is derived from an EMBL/GenBank/DDBJ whole genome shotgun (WGS) entry which is preliminary data.</text>
</comment>
<dbReference type="GO" id="GO:0022857">
    <property type="term" value="F:transmembrane transporter activity"/>
    <property type="evidence" value="ECO:0007669"/>
    <property type="project" value="InterPro"/>
</dbReference>
<dbReference type="InterPro" id="IPR036259">
    <property type="entry name" value="MFS_trans_sf"/>
</dbReference>
<dbReference type="InterPro" id="IPR011701">
    <property type="entry name" value="MFS"/>
</dbReference>
<dbReference type="AlphaFoldDB" id="A0A016WW08"/>
<dbReference type="GO" id="GO:0005635">
    <property type="term" value="C:nuclear envelope"/>
    <property type="evidence" value="ECO:0007669"/>
    <property type="project" value="TreeGrafter"/>
</dbReference>
<organism evidence="2 3">
    <name type="scientific">Ancylostoma ceylanicum</name>
    <dbReference type="NCBI Taxonomy" id="53326"/>
    <lineage>
        <taxon>Eukaryota</taxon>
        <taxon>Metazoa</taxon>
        <taxon>Ecdysozoa</taxon>
        <taxon>Nematoda</taxon>
        <taxon>Chromadorea</taxon>
        <taxon>Rhabditida</taxon>
        <taxon>Rhabditina</taxon>
        <taxon>Rhabditomorpha</taxon>
        <taxon>Strongyloidea</taxon>
        <taxon>Ancylostomatidae</taxon>
        <taxon>Ancylostomatinae</taxon>
        <taxon>Ancylostoma</taxon>
    </lineage>
</organism>
<evidence type="ECO:0008006" key="4">
    <source>
        <dbReference type="Google" id="ProtNLM"/>
    </source>
</evidence>
<dbReference type="SUPFAM" id="SSF103473">
    <property type="entry name" value="MFS general substrate transporter"/>
    <property type="match status" value="1"/>
</dbReference>
<dbReference type="PANTHER" id="PTHR24002">
    <property type="entry name" value="SOLUTE CARRIER FAMILY 22 MEMBER 18"/>
    <property type="match status" value="1"/>
</dbReference>
<sequence length="147" mass="16231">MLHVSAPVVFQDSSESKHKTTVIFLLICLTFSSFQTITFTLFFFFNRLWMIMIIMPFVSFGMSLVATVADSLLTALVAENEQGLVLGVATSFNSFVRTFAPTISGYILETFGFSSFALIGSLTTAIGHAAILLFPLRENLLRKAKTK</sequence>
<keyword evidence="1" id="KW-1133">Transmembrane helix</keyword>
<dbReference type="PANTHER" id="PTHR24002:SF3">
    <property type="entry name" value="SOLUTE CARRIER FAMILY 22 MEMBER 18"/>
    <property type="match status" value="1"/>
</dbReference>
<dbReference type="Pfam" id="PF07690">
    <property type="entry name" value="MFS_1"/>
    <property type="match status" value="1"/>
</dbReference>
<evidence type="ECO:0000256" key="1">
    <source>
        <dbReference type="SAM" id="Phobius"/>
    </source>
</evidence>
<name>A0A016WW08_9BILA</name>